<reference evidence="1" key="1">
    <citation type="submission" date="2015-07" db="EMBL/GenBank/DDBJ databases">
        <title>Adaptation to a free-living lifestyle via gene acquisitions in the diplomonad Trepomonas sp. PC1.</title>
        <authorList>
            <person name="Xu F."/>
            <person name="Jerlstrom-Hultqvist J."/>
            <person name="Kolisko M."/>
            <person name="Simpson A.G.B."/>
            <person name="Roger A.J."/>
            <person name="Svard S.G."/>
            <person name="Andersson J.O."/>
        </authorList>
    </citation>
    <scope>NUCLEOTIDE SEQUENCE</scope>
    <source>
        <strain evidence="1">PC1</strain>
    </source>
</reference>
<dbReference type="AlphaFoldDB" id="A0A146KCN9"/>
<feature type="non-terminal residue" evidence="1">
    <location>
        <position position="1"/>
    </location>
</feature>
<dbReference type="InterPro" id="IPR036465">
    <property type="entry name" value="vWFA_dom_sf"/>
</dbReference>
<name>A0A146KCN9_9EUKA</name>
<protein>
    <submittedName>
        <fullName evidence="1">von Willebrand factor type A domain-containing protein</fullName>
    </submittedName>
</protein>
<dbReference type="SUPFAM" id="SSF53300">
    <property type="entry name" value="vWA-like"/>
    <property type="match status" value="1"/>
</dbReference>
<feature type="non-terminal residue" evidence="1">
    <location>
        <position position="204"/>
    </location>
</feature>
<sequence>FCFSFIIDNSPFARCSQISPSLLDAQKVYIRNIVVRDVADREGATSVSYVLLNNQPSLYTPQTNDKRILLSAIDQIYFSPQMQQQEKHLSQEKLTQAINYSILSINQRHFKETTQKLIIFLTCKVQFEDKAMQKALNLAKKNGIEVELFLVGKRGLINDAKKFQQWKIEECLERIGQEGAVEEGYNEDDDFELQQILALSRDLK</sequence>
<gene>
    <name evidence="1" type="ORF">TPC1_14702</name>
</gene>
<organism evidence="1">
    <name type="scientific">Trepomonas sp. PC1</name>
    <dbReference type="NCBI Taxonomy" id="1076344"/>
    <lineage>
        <taxon>Eukaryota</taxon>
        <taxon>Metamonada</taxon>
        <taxon>Diplomonadida</taxon>
        <taxon>Hexamitidae</taxon>
        <taxon>Hexamitinae</taxon>
        <taxon>Trepomonas</taxon>
    </lineage>
</organism>
<dbReference type="Gene3D" id="3.40.50.410">
    <property type="entry name" value="von Willebrand factor, type A domain"/>
    <property type="match status" value="1"/>
</dbReference>
<evidence type="ECO:0000313" key="1">
    <source>
        <dbReference type="EMBL" id="JAP93129.1"/>
    </source>
</evidence>
<proteinExistence type="predicted"/>
<dbReference type="EMBL" id="GDID01003477">
    <property type="protein sequence ID" value="JAP93129.1"/>
    <property type="molecule type" value="Transcribed_RNA"/>
</dbReference>
<accession>A0A146KCN9</accession>